<gene>
    <name evidence="1" type="ORF">G1H10_20685</name>
</gene>
<dbReference type="Proteomes" id="UP000475214">
    <property type="component" value="Unassembled WGS sequence"/>
</dbReference>
<dbReference type="Gene3D" id="3.40.50.300">
    <property type="entry name" value="P-loop containing nucleotide triphosphate hydrolases"/>
    <property type="match status" value="1"/>
</dbReference>
<keyword evidence="2" id="KW-1185">Reference proteome</keyword>
<sequence length="193" mass="20897">MIVNGIPGSGKTTLAKGLAQTMNLPLFSKDSVKETLADMLGPAPDGLTAREWSQRLGAAAAEMLWTLLADSCPGAVLESPWLAHLRPIVLAGLDRAQVDVDRVHEIWCEVPLDFARRRFAERAAGRHPVHVNDQNDDAGWGEWSTQAEPLALGHVHVVDTTSPVDLTQLVARIRRAHSRSALGTPRAQADPVL</sequence>
<dbReference type="InterPro" id="IPR027417">
    <property type="entry name" value="P-loop_NTPase"/>
</dbReference>
<evidence type="ECO:0000313" key="2">
    <source>
        <dbReference type="Proteomes" id="UP000475214"/>
    </source>
</evidence>
<dbReference type="SUPFAM" id="SSF52540">
    <property type="entry name" value="P-loop containing nucleoside triphosphate hydrolases"/>
    <property type="match status" value="1"/>
</dbReference>
<dbReference type="AlphaFoldDB" id="A0A6L9SDG8"/>
<organism evidence="1 2">
    <name type="scientific">Phytoactinopolyspora halotolerans</name>
    <dbReference type="NCBI Taxonomy" id="1981512"/>
    <lineage>
        <taxon>Bacteria</taxon>
        <taxon>Bacillati</taxon>
        <taxon>Actinomycetota</taxon>
        <taxon>Actinomycetes</taxon>
        <taxon>Jiangellales</taxon>
        <taxon>Jiangellaceae</taxon>
        <taxon>Phytoactinopolyspora</taxon>
    </lineage>
</organism>
<dbReference type="Pfam" id="PF13671">
    <property type="entry name" value="AAA_33"/>
    <property type="match status" value="1"/>
</dbReference>
<reference evidence="1 2" key="1">
    <citation type="submission" date="2020-02" db="EMBL/GenBank/DDBJ databases">
        <authorList>
            <person name="Li X.-J."/>
            <person name="Han X.-M."/>
        </authorList>
    </citation>
    <scope>NUCLEOTIDE SEQUENCE [LARGE SCALE GENOMIC DNA]</scope>
    <source>
        <strain evidence="1 2">CCTCC AB 2017055</strain>
    </source>
</reference>
<comment type="caution">
    <text evidence="1">The sequence shown here is derived from an EMBL/GenBank/DDBJ whole genome shotgun (WGS) entry which is preliminary data.</text>
</comment>
<evidence type="ECO:0000313" key="1">
    <source>
        <dbReference type="EMBL" id="NEE02588.1"/>
    </source>
</evidence>
<accession>A0A6L9SDG8</accession>
<name>A0A6L9SDG8_9ACTN</name>
<proteinExistence type="predicted"/>
<dbReference type="EMBL" id="JAAGOA010000015">
    <property type="protein sequence ID" value="NEE02588.1"/>
    <property type="molecule type" value="Genomic_DNA"/>
</dbReference>
<protein>
    <submittedName>
        <fullName evidence="1">AAA family ATPase</fullName>
    </submittedName>
</protein>